<keyword evidence="7" id="KW-0812">Transmembrane</keyword>
<gene>
    <name evidence="8" type="ORF">ATNIH1004_006493</name>
</gene>
<evidence type="ECO:0000313" key="8">
    <source>
        <dbReference type="EMBL" id="KAA8647792.1"/>
    </source>
</evidence>
<feature type="transmembrane region" description="Helical" evidence="7">
    <location>
        <begin position="34"/>
        <end position="52"/>
    </location>
</feature>
<keyword evidence="4" id="KW-0560">Oxidoreductase</keyword>
<accession>A0A5M9MLB8</accession>
<name>A0A5M9MLB8_9EURO</name>
<organism evidence="8 9">
    <name type="scientific">Aspergillus tanneri</name>
    <dbReference type="NCBI Taxonomy" id="1220188"/>
    <lineage>
        <taxon>Eukaryota</taxon>
        <taxon>Fungi</taxon>
        <taxon>Dikarya</taxon>
        <taxon>Ascomycota</taxon>
        <taxon>Pezizomycotina</taxon>
        <taxon>Eurotiomycetes</taxon>
        <taxon>Eurotiomycetidae</taxon>
        <taxon>Eurotiales</taxon>
        <taxon>Aspergillaceae</taxon>
        <taxon>Aspergillus</taxon>
        <taxon>Aspergillus subgen. Circumdati</taxon>
    </lineage>
</organism>
<reference evidence="8 9" key="1">
    <citation type="submission" date="2019-08" db="EMBL/GenBank/DDBJ databases">
        <title>The genome sequence of a newly discovered highly antifungal drug resistant Aspergillus species, Aspergillus tanneri NIH 1004.</title>
        <authorList>
            <person name="Mounaud S."/>
            <person name="Singh I."/>
            <person name="Joardar V."/>
            <person name="Pakala S."/>
            <person name="Pakala S."/>
            <person name="Venepally P."/>
            <person name="Chung J.K."/>
            <person name="Losada L."/>
            <person name="Nierman W.C."/>
        </authorList>
    </citation>
    <scope>NUCLEOTIDE SEQUENCE [LARGE SCALE GENOMIC DNA]</scope>
    <source>
        <strain evidence="8 9">NIH1004</strain>
    </source>
</reference>
<keyword evidence="5" id="KW-0408">Iron</keyword>
<evidence type="ECO:0000256" key="1">
    <source>
        <dbReference type="ARBA" id="ARBA00001971"/>
    </source>
</evidence>
<keyword evidence="6" id="KW-0503">Monooxygenase</keyword>
<dbReference type="PANTHER" id="PTHR46206">
    <property type="entry name" value="CYTOCHROME P450"/>
    <property type="match status" value="1"/>
</dbReference>
<comment type="cofactor">
    <cofactor evidence="1">
        <name>heme</name>
        <dbReference type="ChEBI" id="CHEBI:30413"/>
    </cofactor>
</comment>
<evidence type="ECO:0000313" key="9">
    <source>
        <dbReference type="Proteomes" id="UP000324241"/>
    </source>
</evidence>
<protein>
    <submittedName>
        <fullName evidence="8">Uncharacterized protein</fullName>
    </submittedName>
</protein>
<dbReference type="OrthoDB" id="1844152at2759"/>
<comment type="caution">
    <text evidence="8">The sequence shown here is derived from an EMBL/GenBank/DDBJ whole genome shotgun (WGS) entry which is preliminary data.</text>
</comment>
<dbReference type="AlphaFoldDB" id="A0A5M9MLB8"/>
<dbReference type="VEuPathDB" id="FungiDB:EYZ11_004713"/>
<dbReference type="GO" id="GO:0019748">
    <property type="term" value="P:secondary metabolic process"/>
    <property type="evidence" value="ECO:0007669"/>
    <property type="project" value="UniProtKB-ARBA"/>
</dbReference>
<sequence>MAYLGLVKTEGMFTAYQDLVKSDLLRIIEGKRKVTLLLTFIPGSLIIYFVMYPKTTYIVNASGLQNVVHPAMYFDEIKHLIEQEASAQDFFHTVTYRRWTHIGEETGALCKTIAVDKVSVKVPSKEKDARIVFGKYVGYCPEYKLVTIFDTMMKIVTTTNACSFVECEVGRGEWPQVIQQLPMSVYFVVMTLSWIIRVLSPCYSPSRHGLPSGGRAD</sequence>
<evidence type="ECO:0000256" key="2">
    <source>
        <dbReference type="ARBA" id="ARBA00010617"/>
    </source>
</evidence>
<comment type="similarity">
    <text evidence="2">Belongs to the cytochrome P450 family.</text>
</comment>
<evidence type="ECO:0000256" key="7">
    <source>
        <dbReference type="SAM" id="Phobius"/>
    </source>
</evidence>
<dbReference type="GO" id="GO:0046872">
    <property type="term" value="F:metal ion binding"/>
    <property type="evidence" value="ECO:0007669"/>
    <property type="project" value="UniProtKB-KW"/>
</dbReference>
<proteinExistence type="inferred from homology"/>
<dbReference type="GO" id="GO:0004497">
    <property type="term" value="F:monooxygenase activity"/>
    <property type="evidence" value="ECO:0007669"/>
    <property type="project" value="UniProtKB-KW"/>
</dbReference>
<dbReference type="RefSeq" id="XP_033427153.1">
    <property type="nucleotide sequence ID" value="XM_033571121.1"/>
</dbReference>
<evidence type="ECO:0000256" key="4">
    <source>
        <dbReference type="ARBA" id="ARBA00023002"/>
    </source>
</evidence>
<dbReference type="Proteomes" id="UP000324241">
    <property type="component" value="Unassembled WGS sequence"/>
</dbReference>
<evidence type="ECO:0000256" key="6">
    <source>
        <dbReference type="ARBA" id="ARBA00023033"/>
    </source>
</evidence>
<dbReference type="EMBL" id="QUQM01000004">
    <property type="protein sequence ID" value="KAA8647792.1"/>
    <property type="molecule type" value="Genomic_DNA"/>
</dbReference>
<evidence type="ECO:0000256" key="3">
    <source>
        <dbReference type="ARBA" id="ARBA00022723"/>
    </source>
</evidence>
<keyword evidence="7" id="KW-1133">Transmembrane helix</keyword>
<keyword evidence="7" id="KW-0472">Membrane</keyword>
<dbReference type="GeneID" id="54329195"/>
<evidence type="ECO:0000256" key="5">
    <source>
        <dbReference type="ARBA" id="ARBA00023004"/>
    </source>
</evidence>
<keyword evidence="3" id="KW-0479">Metal-binding</keyword>
<dbReference type="PANTHER" id="PTHR46206:SF6">
    <property type="entry name" value="CYTOCHROME P450 MONOOXYGENASE AN1598-RELATED"/>
    <property type="match status" value="1"/>
</dbReference>